<protein>
    <submittedName>
        <fullName evidence="2">Uncharacterized protein</fullName>
    </submittedName>
</protein>
<feature type="compositionally biased region" description="Basic residues" evidence="1">
    <location>
        <begin position="212"/>
        <end position="227"/>
    </location>
</feature>
<sequence>MIPEGRFGQGWDCLKMEVKRANSSLNGDRGSRVFRKVTEEKSYAEATGKNRNQEVDCHPCPESSDSVVGALIAPATVVVGPEGTTKEIKQLPEVGELKIAADGEAKVVGLQACRSPRSASTLIPKTLPLRVNSGLEALSGRMESEGKGVASIGILSELLDLKNLLIKLKGDVNAGINRVEMVLGSMDFCGSHAGEGVGHGMGWVKDVGCGAKPKRKKRKNRKKKKKISPSGPKPKTGWRWKCDTQPRQR</sequence>
<keyword evidence="3" id="KW-1185">Reference proteome</keyword>
<feature type="region of interest" description="Disordered" evidence="1">
    <location>
        <begin position="205"/>
        <end position="249"/>
    </location>
</feature>
<name>A0A5N6QTY7_9ROSI</name>
<evidence type="ECO:0000313" key="3">
    <source>
        <dbReference type="Proteomes" id="UP000327013"/>
    </source>
</evidence>
<dbReference type="EMBL" id="CM017322">
    <property type="protein sequence ID" value="KAE8009978.1"/>
    <property type="molecule type" value="Genomic_DNA"/>
</dbReference>
<accession>A0A5N6QTY7</accession>
<gene>
    <name evidence="2" type="ORF">FH972_006378</name>
</gene>
<feature type="compositionally biased region" description="Basic and acidic residues" evidence="1">
    <location>
        <begin position="240"/>
        <end position="249"/>
    </location>
</feature>
<organism evidence="2 3">
    <name type="scientific">Carpinus fangiana</name>
    <dbReference type="NCBI Taxonomy" id="176857"/>
    <lineage>
        <taxon>Eukaryota</taxon>
        <taxon>Viridiplantae</taxon>
        <taxon>Streptophyta</taxon>
        <taxon>Embryophyta</taxon>
        <taxon>Tracheophyta</taxon>
        <taxon>Spermatophyta</taxon>
        <taxon>Magnoliopsida</taxon>
        <taxon>eudicotyledons</taxon>
        <taxon>Gunneridae</taxon>
        <taxon>Pentapetalae</taxon>
        <taxon>rosids</taxon>
        <taxon>fabids</taxon>
        <taxon>Fagales</taxon>
        <taxon>Betulaceae</taxon>
        <taxon>Carpinus</taxon>
    </lineage>
</organism>
<dbReference type="AlphaFoldDB" id="A0A5N6QTY7"/>
<dbReference type="Proteomes" id="UP000327013">
    <property type="component" value="Chromosome 2"/>
</dbReference>
<proteinExistence type="predicted"/>
<evidence type="ECO:0000256" key="1">
    <source>
        <dbReference type="SAM" id="MobiDB-lite"/>
    </source>
</evidence>
<reference evidence="2 3" key="1">
    <citation type="submission" date="2019-06" db="EMBL/GenBank/DDBJ databases">
        <title>A chromosomal-level reference genome of Carpinus fangiana (Coryloideae, Betulaceae).</title>
        <authorList>
            <person name="Yang X."/>
            <person name="Wang Z."/>
            <person name="Zhang L."/>
            <person name="Hao G."/>
            <person name="Liu J."/>
            <person name="Yang Y."/>
        </authorList>
    </citation>
    <scope>NUCLEOTIDE SEQUENCE [LARGE SCALE GENOMIC DNA]</scope>
    <source>
        <strain evidence="2">Cfa_2016G</strain>
        <tissue evidence="2">Leaf</tissue>
    </source>
</reference>
<evidence type="ECO:0000313" key="2">
    <source>
        <dbReference type="EMBL" id="KAE8009978.1"/>
    </source>
</evidence>